<dbReference type="NCBIfam" id="NF001262">
    <property type="entry name" value="PRK00226.1-3"/>
    <property type="match status" value="1"/>
</dbReference>
<dbReference type="Pfam" id="PF03449">
    <property type="entry name" value="GreA_GreB_N"/>
    <property type="match status" value="1"/>
</dbReference>
<dbReference type="InterPro" id="IPR023459">
    <property type="entry name" value="Tscrpt_elong_fac_GreA/B_fam"/>
</dbReference>
<keyword evidence="12" id="KW-0251">Elongation factor</keyword>
<dbReference type="Gene3D" id="1.10.287.180">
    <property type="entry name" value="Transcription elongation factor, GreA/GreB, N-terminal domain"/>
    <property type="match status" value="1"/>
</dbReference>
<dbReference type="FunFam" id="1.10.287.180:FF:000001">
    <property type="entry name" value="Transcription elongation factor GreA"/>
    <property type="match status" value="1"/>
</dbReference>
<organism evidence="12">
    <name type="scientific">uncultured Nocardioidaceae bacterium</name>
    <dbReference type="NCBI Taxonomy" id="253824"/>
    <lineage>
        <taxon>Bacteria</taxon>
        <taxon>Bacillati</taxon>
        <taxon>Actinomycetota</taxon>
        <taxon>Actinomycetes</taxon>
        <taxon>Propionibacteriales</taxon>
        <taxon>Nocardioidaceae</taxon>
        <taxon>environmental samples</taxon>
    </lineage>
</organism>
<evidence type="ECO:0000259" key="10">
    <source>
        <dbReference type="Pfam" id="PF01272"/>
    </source>
</evidence>
<evidence type="ECO:0000256" key="6">
    <source>
        <dbReference type="ARBA" id="ARBA00024916"/>
    </source>
</evidence>
<keyword evidence="4 8" id="KW-0238">DNA-binding</keyword>
<dbReference type="NCBIfam" id="TIGR01462">
    <property type="entry name" value="greA"/>
    <property type="match status" value="1"/>
</dbReference>
<dbReference type="InterPro" id="IPR018151">
    <property type="entry name" value="TF_GreA/GreB_CS"/>
</dbReference>
<evidence type="ECO:0000256" key="1">
    <source>
        <dbReference type="ARBA" id="ARBA00008213"/>
    </source>
</evidence>
<dbReference type="PIRSF" id="PIRSF006092">
    <property type="entry name" value="GreA_GreB"/>
    <property type="match status" value="1"/>
</dbReference>
<protein>
    <recommendedName>
        <fullName evidence="2 8">Transcription elongation factor GreA</fullName>
    </recommendedName>
    <alternativeName>
        <fullName evidence="7 8">Transcript cleavage factor GreA</fullName>
    </alternativeName>
</protein>
<evidence type="ECO:0000256" key="3">
    <source>
        <dbReference type="ARBA" id="ARBA00023015"/>
    </source>
</evidence>
<reference evidence="12" key="1">
    <citation type="submission" date="2020-02" db="EMBL/GenBank/DDBJ databases">
        <authorList>
            <person name="Meier V. D."/>
        </authorList>
    </citation>
    <scope>NUCLEOTIDE SEQUENCE</scope>
    <source>
        <strain evidence="12">AVDCRST_MAG36</strain>
    </source>
</reference>
<sequence>MTRPTSSPADTDVIWLTEEAHTKLQAELENLRGPVREEIVARIAAARDEGDLRENGGYHAAREEQGKAEARIRQLEDMLRRAQVGETPADDGVVEPGMVVTIRWSGSDDTEEFLLGAREMADEGAGLQVYSPQSPMGSALVGSKVGDEVDYTAPNGKVLKVEIVGAVPFSG</sequence>
<dbReference type="SUPFAM" id="SSF54534">
    <property type="entry name" value="FKBP-like"/>
    <property type="match status" value="1"/>
</dbReference>
<evidence type="ECO:0000313" key="12">
    <source>
        <dbReference type="EMBL" id="CAA9364811.1"/>
    </source>
</evidence>
<dbReference type="InterPro" id="IPR006359">
    <property type="entry name" value="Tscrpt_elong_fac_GreA"/>
</dbReference>
<keyword evidence="5 8" id="KW-0804">Transcription</keyword>
<dbReference type="Gene3D" id="3.10.50.30">
    <property type="entry name" value="Transcription elongation factor, GreA/GreB, C-terminal domain"/>
    <property type="match status" value="1"/>
</dbReference>
<dbReference type="Pfam" id="PF01272">
    <property type="entry name" value="GreA_GreB"/>
    <property type="match status" value="1"/>
</dbReference>
<feature type="domain" description="Transcription elongation factor GreA/GreB N-terminal" evidence="11">
    <location>
        <begin position="14"/>
        <end position="84"/>
    </location>
</feature>
<dbReference type="InterPro" id="IPR001437">
    <property type="entry name" value="Tscrpt_elong_fac_GreA/B_C"/>
</dbReference>
<keyword evidence="12" id="KW-0648">Protein biosynthesis</keyword>
<dbReference type="GO" id="GO:0032784">
    <property type="term" value="P:regulation of DNA-templated transcription elongation"/>
    <property type="evidence" value="ECO:0007669"/>
    <property type="project" value="UniProtKB-UniRule"/>
</dbReference>
<dbReference type="GO" id="GO:0070063">
    <property type="term" value="F:RNA polymerase binding"/>
    <property type="evidence" value="ECO:0007669"/>
    <property type="project" value="InterPro"/>
</dbReference>
<dbReference type="PANTHER" id="PTHR30437">
    <property type="entry name" value="TRANSCRIPTION ELONGATION FACTOR GREA"/>
    <property type="match status" value="1"/>
</dbReference>
<dbReference type="EMBL" id="CADCUH010000191">
    <property type="protein sequence ID" value="CAA9364811.1"/>
    <property type="molecule type" value="Genomic_DNA"/>
</dbReference>
<dbReference type="InterPro" id="IPR036953">
    <property type="entry name" value="GreA/GreB_C_sf"/>
</dbReference>
<comment type="function">
    <text evidence="6 8 9">Necessary for efficient RNA polymerase transcription elongation past template-encoded arresting sites. The arresting sites in DNA have the property of trapping a certain fraction of elongating RNA polymerases that pass through, resulting in locked ternary complexes. Cleavage of the nascent transcript by cleavage factors such as GreA or GreB allows the resumption of elongation from the new 3'terminus. GreA releases sequences of 2 to 3 nucleotides.</text>
</comment>
<dbReference type="GO" id="GO:0006354">
    <property type="term" value="P:DNA-templated transcription elongation"/>
    <property type="evidence" value="ECO:0007669"/>
    <property type="project" value="TreeGrafter"/>
</dbReference>
<evidence type="ECO:0000256" key="7">
    <source>
        <dbReference type="ARBA" id="ARBA00030776"/>
    </source>
</evidence>
<accession>A0A6J4MNT4</accession>
<dbReference type="GO" id="GO:0003677">
    <property type="term" value="F:DNA binding"/>
    <property type="evidence" value="ECO:0007669"/>
    <property type="project" value="UniProtKB-UniRule"/>
</dbReference>
<evidence type="ECO:0000256" key="5">
    <source>
        <dbReference type="ARBA" id="ARBA00023163"/>
    </source>
</evidence>
<proteinExistence type="inferred from homology"/>
<dbReference type="InterPro" id="IPR036805">
    <property type="entry name" value="Tscrpt_elong_fac_GreA/B_N_sf"/>
</dbReference>
<name>A0A6J4MNT4_9ACTN</name>
<gene>
    <name evidence="8" type="primary">greA</name>
    <name evidence="12" type="ORF">AVDCRST_MAG36-2979</name>
</gene>
<dbReference type="PROSITE" id="PS00829">
    <property type="entry name" value="GREAB_1"/>
    <property type="match status" value="1"/>
</dbReference>
<dbReference type="SUPFAM" id="SSF46557">
    <property type="entry name" value="GreA transcript cleavage protein, N-terminal domain"/>
    <property type="match status" value="1"/>
</dbReference>
<dbReference type="PROSITE" id="PS00830">
    <property type="entry name" value="GREAB_2"/>
    <property type="match status" value="1"/>
</dbReference>
<dbReference type="InterPro" id="IPR028624">
    <property type="entry name" value="Tscrpt_elong_fac_GreA/B"/>
</dbReference>
<dbReference type="AlphaFoldDB" id="A0A6J4MNT4"/>
<comment type="similarity">
    <text evidence="1 8 9">Belongs to the GreA/GreB family.</text>
</comment>
<evidence type="ECO:0000256" key="8">
    <source>
        <dbReference type="HAMAP-Rule" id="MF_00105"/>
    </source>
</evidence>
<dbReference type="PANTHER" id="PTHR30437:SF4">
    <property type="entry name" value="TRANSCRIPTION ELONGATION FACTOR GREA"/>
    <property type="match status" value="1"/>
</dbReference>
<dbReference type="HAMAP" id="MF_00105">
    <property type="entry name" value="GreA_GreB"/>
    <property type="match status" value="1"/>
</dbReference>
<evidence type="ECO:0000256" key="4">
    <source>
        <dbReference type="ARBA" id="ARBA00023125"/>
    </source>
</evidence>
<evidence type="ECO:0000256" key="2">
    <source>
        <dbReference type="ARBA" id="ARBA00013729"/>
    </source>
</evidence>
<feature type="domain" description="Transcription elongation factor GreA/GreB C-terminal" evidence="10">
    <location>
        <begin position="91"/>
        <end position="164"/>
    </location>
</feature>
<evidence type="ECO:0000259" key="11">
    <source>
        <dbReference type="Pfam" id="PF03449"/>
    </source>
</evidence>
<dbReference type="GO" id="GO:0003746">
    <property type="term" value="F:translation elongation factor activity"/>
    <property type="evidence" value="ECO:0007669"/>
    <property type="project" value="UniProtKB-KW"/>
</dbReference>
<evidence type="ECO:0000256" key="9">
    <source>
        <dbReference type="RuleBase" id="RU000556"/>
    </source>
</evidence>
<keyword evidence="3 8" id="KW-0805">Transcription regulation</keyword>
<dbReference type="InterPro" id="IPR022691">
    <property type="entry name" value="Tscrpt_elong_fac_GreA/B_N"/>
</dbReference>